<dbReference type="AlphaFoldDB" id="A0A3M7RH97"/>
<name>A0A3M7RH97_BRAPC</name>
<dbReference type="EMBL" id="REGN01003373">
    <property type="protein sequence ID" value="RNA22943.1"/>
    <property type="molecule type" value="Genomic_DNA"/>
</dbReference>
<comment type="caution">
    <text evidence="1">The sequence shown here is derived from an EMBL/GenBank/DDBJ whole genome shotgun (WGS) entry which is preliminary data.</text>
</comment>
<dbReference type="Proteomes" id="UP000276133">
    <property type="component" value="Unassembled WGS sequence"/>
</dbReference>
<organism evidence="1 2">
    <name type="scientific">Brachionus plicatilis</name>
    <name type="common">Marine rotifer</name>
    <name type="synonym">Brachionus muelleri</name>
    <dbReference type="NCBI Taxonomy" id="10195"/>
    <lineage>
        <taxon>Eukaryota</taxon>
        <taxon>Metazoa</taxon>
        <taxon>Spiralia</taxon>
        <taxon>Gnathifera</taxon>
        <taxon>Rotifera</taxon>
        <taxon>Eurotatoria</taxon>
        <taxon>Monogononta</taxon>
        <taxon>Pseudotrocha</taxon>
        <taxon>Ploima</taxon>
        <taxon>Brachionidae</taxon>
        <taxon>Brachionus</taxon>
    </lineage>
</organism>
<accession>A0A3M7RH97</accession>
<evidence type="ECO:0000313" key="1">
    <source>
        <dbReference type="EMBL" id="RNA22943.1"/>
    </source>
</evidence>
<keyword evidence="1" id="KW-0131">Cell cycle</keyword>
<dbReference type="OrthoDB" id="329563at2759"/>
<reference evidence="1 2" key="1">
    <citation type="journal article" date="2018" name="Sci. Rep.">
        <title>Genomic signatures of local adaptation to the degree of environmental predictability in rotifers.</title>
        <authorList>
            <person name="Franch-Gras L."/>
            <person name="Hahn C."/>
            <person name="Garcia-Roger E.M."/>
            <person name="Carmona M.J."/>
            <person name="Serra M."/>
            <person name="Gomez A."/>
        </authorList>
    </citation>
    <scope>NUCLEOTIDE SEQUENCE [LARGE SCALE GENOMIC DNA]</scope>
    <source>
        <strain evidence="1">HYR1</strain>
    </source>
</reference>
<sequence length="96" mass="11413">MSFYIFIRINLDHKYASQDHVLKIAHKRSILIIMIARTFTHKKLKNVHLSLMYMSWAMDLDPKGVNNQLKESIDKRYVIDSDSTFARELETINTYH</sequence>
<proteinExistence type="predicted"/>
<protein>
    <submittedName>
        <fullName evidence="1">Cell division cycle protein 27-like</fullName>
    </submittedName>
</protein>
<evidence type="ECO:0000313" key="2">
    <source>
        <dbReference type="Proteomes" id="UP000276133"/>
    </source>
</evidence>
<dbReference type="STRING" id="10195.A0A3M7RH97"/>
<keyword evidence="1" id="KW-0132">Cell division</keyword>
<gene>
    <name evidence="1" type="ORF">BpHYR1_005778</name>
</gene>
<keyword evidence="2" id="KW-1185">Reference proteome</keyword>
<dbReference type="GO" id="GO:0051301">
    <property type="term" value="P:cell division"/>
    <property type="evidence" value="ECO:0007669"/>
    <property type="project" value="UniProtKB-KW"/>
</dbReference>